<evidence type="ECO:0000259" key="8">
    <source>
        <dbReference type="Pfam" id="PF09811"/>
    </source>
</evidence>
<evidence type="ECO:0000256" key="6">
    <source>
        <dbReference type="ARBA" id="ARBA00022490"/>
    </source>
</evidence>
<gene>
    <name evidence="9" type="ORF">DFP72DRAFT_1031086</name>
</gene>
<evidence type="ECO:0000256" key="3">
    <source>
        <dbReference type="ARBA" id="ARBA00007096"/>
    </source>
</evidence>
<comment type="caution">
    <text evidence="9">The sequence shown here is derived from an EMBL/GenBank/DDBJ whole genome shotgun (WGS) entry which is preliminary data.</text>
</comment>
<dbReference type="Proteomes" id="UP000521943">
    <property type="component" value="Unassembled WGS sequence"/>
</dbReference>
<dbReference type="EMBL" id="JACGCI010000009">
    <property type="protein sequence ID" value="KAF6761641.1"/>
    <property type="molecule type" value="Genomic_DNA"/>
</dbReference>
<sequence length="192" mass="20925">MDSPWDEEISNDAYNGESHWQKIASDFTNAGYREGITAGKEGALQEGFDSGFALTGAPLGRDIGRIRGISSALLALINKATLSFPPGALDELRNIAAQLADIRFSDIVPPDLEAEEHAREHMRTEGEALEMDSEELKDKKDVEGLEDLLAGMSASGNGKERKPQRPTMQDFEVVKKRLEALVGTLGLQIQLS</sequence>
<comment type="subcellular location">
    <subcellularLocation>
        <location evidence="2">Cytoplasm</location>
    </subcellularLocation>
    <subcellularLocation>
        <location evidence="1">Nucleus</location>
    </subcellularLocation>
</comment>
<dbReference type="GO" id="GO:0005634">
    <property type="term" value="C:nucleus"/>
    <property type="evidence" value="ECO:0007669"/>
    <property type="project" value="UniProtKB-SubCell"/>
</dbReference>
<feature type="domain" description="Essential protein Yae1 N-terminal" evidence="8">
    <location>
        <begin position="31"/>
        <end position="69"/>
    </location>
</feature>
<evidence type="ECO:0000256" key="2">
    <source>
        <dbReference type="ARBA" id="ARBA00004496"/>
    </source>
</evidence>
<dbReference type="PANTHER" id="PTHR18829:SF0">
    <property type="entry name" value="PROTEIN YAE1 HOMOLOG"/>
    <property type="match status" value="1"/>
</dbReference>
<evidence type="ECO:0000256" key="5">
    <source>
        <dbReference type="ARBA" id="ARBA00018400"/>
    </source>
</evidence>
<dbReference type="OrthoDB" id="20086at2759"/>
<comment type="similarity">
    <text evidence="3">Belongs to the YAE1 family.</text>
</comment>
<evidence type="ECO:0000313" key="9">
    <source>
        <dbReference type="EMBL" id="KAF6761641.1"/>
    </source>
</evidence>
<evidence type="ECO:0000313" key="10">
    <source>
        <dbReference type="Proteomes" id="UP000521943"/>
    </source>
</evidence>
<evidence type="ECO:0000256" key="7">
    <source>
        <dbReference type="ARBA" id="ARBA00023242"/>
    </source>
</evidence>
<dbReference type="Pfam" id="PF09811">
    <property type="entry name" value="Yae1_N"/>
    <property type="match status" value="1"/>
</dbReference>
<organism evidence="9 10">
    <name type="scientific">Ephemerocybe angulata</name>
    <dbReference type="NCBI Taxonomy" id="980116"/>
    <lineage>
        <taxon>Eukaryota</taxon>
        <taxon>Fungi</taxon>
        <taxon>Dikarya</taxon>
        <taxon>Basidiomycota</taxon>
        <taxon>Agaricomycotina</taxon>
        <taxon>Agaricomycetes</taxon>
        <taxon>Agaricomycetidae</taxon>
        <taxon>Agaricales</taxon>
        <taxon>Agaricineae</taxon>
        <taxon>Psathyrellaceae</taxon>
        <taxon>Ephemerocybe</taxon>
    </lineage>
</organism>
<protein>
    <recommendedName>
        <fullName evidence="5">Protein YAE1</fullName>
    </recommendedName>
    <alternativeName>
        <fullName evidence="4">Protein yae1</fullName>
    </alternativeName>
</protein>
<keyword evidence="6" id="KW-0963">Cytoplasm</keyword>
<name>A0A8H6ID65_9AGAR</name>
<keyword evidence="10" id="KW-1185">Reference proteome</keyword>
<accession>A0A8H6ID65</accession>
<dbReference type="AlphaFoldDB" id="A0A8H6ID65"/>
<dbReference type="PANTHER" id="PTHR18829">
    <property type="entry name" value="PROTEIN YAE1 HOMOLOG"/>
    <property type="match status" value="1"/>
</dbReference>
<dbReference type="GO" id="GO:0005737">
    <property type="term" value="C:cytoplasm"/>
    <property type="evidence" value="ECO:0007669"/>
    <property type="project" value="UniProtKB-SubCell"/>
</dbReference>
<reference evidence="9 10" key="1">
    <citation type="submission" date="2020-07" db="EMBL/GenBank/DDBJ databases">
        <title>Comparative genomics of pyrophilous fungi reveals a link between fire events and developmental genes.</title>
        <authorList>
            <consortium name="DOE Joint Genome Institute"/>
            <person name="Steindorff A.S."/>
            <person name="Carver A."/>
            <person name="Calhoun S."/>
            <person name="Stillman K."/>
            <person name="Liu H."/>
            <person name="Lipzen A."/>
            <person name="Pangilinan J."/>
            <person name="Labutti K."/>
            <person name="Bruns T.D."/>
            <person name="Grigoriev I.V."/>
        </authorList>
    </citation>
    <scope>NUCLEOTIDE SEQUENCE [LARGE SCALE GENOMIC DNA]</scope>
    <source>
        <strain evidence="9 10">CBS 144469</strain>
    </source>
</reference>
<dbReference type="InterPro" id="IPR019191">
    <property type="entry name" value="Essential_protein_Yae1_N"/>
</dbReference>
<evidence type="ECO:0000256" key="4">
    <source>
        <dbReference type="ARBA" id="ARBA00017286"/>
    </source>
</evidence>
<evidence type="ECO:0000256" key="1">
    <source>
        <dbReference type="ARBA" id="ARBA00004123"/>
    </source>
</evidence>
<keyword evidence="7" id="KW-0539">Nucleus</keyword>
<dbReference type="InterPro" id="IPR038881">
    <property type="entry name" value="Yae1-like"/>
</dbReference>
<proteinExistence type="inferred from homology"/>